<protein>
    <recommendedName>
        <fullName evidence="7">Endolytic murein transglycosylase</fullName>
        <ecNumber evidence="7">4.2.2.29</ecNumber>
    </recommendedName>
    <alternativeName>
        <fullName evidence="7">Peptidoglycan lytic transglycosylase</fullName>
    </alternativeName>
    <alternativeName>
        <fullName evidence="7">Peptidoglycan polymerization terminase</fullName>
    </alternativeName>
</protein>
<comment type="similarity">
    <text evidence="7">Belongs to the transglycosylase MltG family.</text>
</comment>
<keyword evidence="5 7" id="KW-0456">Lyase</keyword>
<evidence type="ECO:0000256" key="1">
    <source>
        <dbReference type="ARBA" id="ARBA00022475"/>
    </source>
</evidence>
<evidence type="ECO:0000256" key="6">
    <source>
        <dbReference type="ARBA" id="ARBA00023316"/>
    </source>
</evidence>
<sequence length="332" mass="38119">MSRISIFTKAVVLSVVFVAVVCGYWGYQQFIQTVHQPLNISQPSLYQLKRGQHLNHLVNQLQQYGLEQQWPVKVLVKLQPELANIKAGTYELLPCMSLHQVLQLLASGKEKQFELRLVEGFRWRDWQQQIQQHPHLYSDNVDKLTELLSPQGASLEGWLMPDTYHFTHGTDATTLVKRAYQHMQDFLQQQWQNRKADLPYASPYEALIMASIVEKETGLAAERPRIAAVFVNRLKRNMRLQTDPTVIYGMGDQFDGNIRREDLRTATPYNTYVIKGLPPTPIAMVSREALIAALNPIDSEELYFVSRNDGSHVFSTNLADHNAAVRQYQLNQ</sequence>
<evidence type="ECO:0000256" key="4">
    <source>
        <dbReference type="ARBA" id="ARBA00023136"/>
    </source>
</evidence>
<keyword evidence="4 7" id="KW-0472">Membrane</keyword>
<dbReference type="InterPro" id="IPR003770">
    <property type="entry name" value="MLTG-like"/>
</dbReference>
<dbReference type="EMBL" id="BAAAEI010000006">
    <property type="protein sequence ID" value="GAA0344768.1"/>
    <property type="molecule type" value="Genomic_DNA"/>
</dbReference>
<evidence type="ECO:0000256" key="5">
    <source>
        <dbReference type="ARBA" id="ARBA00023239"/>
    </source>
</evidence>
<keyword evidence="9" id="KW-1185">Reference proteome</keyword>
<dbReference type="PANTHER" id="PTHR30518">
    <property type="entry name" value="ENDOLYTIC MUREIN TRANSGLYCOSYLASE"/>
    <property type="match status" value="1"/>
</dbReference>
<dbReference type="PANTHER" id="PTHR30518:SF2">
    <property type="entry name" value="ENDOLYTIC MUREIN TRANSGLYCOSYLASE"/>
    <property type="match status" value="1"/>
</dbReference>
<keyword evidence="6 7" id="KW-0961">Cell wall biogenesis/degradation</keyword>
<keyword evidence="3 7" id="KW-1133">Transmembrane helix</keyword>
<proteinExistence type="inferred from homology"/>
<feature type="transmembrane region" description="Helical" evidence="7">
    <location>
        <begin position="7"/>
        <end position="27"/>
    </location>
</feature>
<dbReference type="Gene3D" id="3.30.160.60">
    <property type="entry name" value="Classic Zinc Finger"/>
    <property type="match status" value="2"/>
</dbReference>
<evidence type="ECO:0000256" key="2">
    <source>
        <dbReference type="ARBA" id="ARBA00022692"/>
    </source>
</evidence>
<feature type="site" description="Important for catalytic activity" evidence="7">
    <location>
        <position position="216"/>
    </location>
</feature>
<comment type="caution">
    <text evidence="8">The sequence shown here is derived from an EMBL/GenBank/DDBJ whole genome shotgun (WGS) entry which is preliminary data.</text>
</comment>
<gene>
    <name evidence="7 8" type="primary">mltG</name>
    <name evidence="8" type="ORF">GCM10009092_06530</name>
</gene>
<name>A0ABP3GH55_9ALTE</name>
<keyword evidence="1 7" id="KW-1003">Cell membrane</keyword>
<comment type="function">
    <text evidence="7">Functions as a peptidoglycan terminase that cleaves nascent peptidoglycan strands endolytically to terminate their elongation.</text>
</comment>
<dbReference type="HAMAP" id="MF_02065">
    <property type="entry name" value="MltG"/>
    <property type="match status" value="1"/>
</dbReference>
<comment type="catalytic activity">
    <reaction evidence="7">
        <text>a peptidoglycan chain = a peptidoglycan chain with N-acetyl-1,6-anhydromuramyl-[peptide] at the reducing end + a peptidoglycan chain with N-acetylglucosamine at the non-reducing end.</text>
        <dbReference type="EC" id="4.2.2.29"/>
    </reaction>
</comment>
<reference evidence="9" key="1">
    <citation type="journal article" date="2019" name="Int. J. Syst. Evol. Microbiol.">
        <title>The Global Catalogue of Microorganisms (GCM) 10K type strain sequencing project: providing services to taxonomists for standard genome sequencing and annotation.</title>
        <authorList>
            <consortium name="The Broad Institute Genomics Platform"/>
            <consortium name="The Broad Institute Genome Sequencing Center for Infectious Disease"/>
            <person name="Wu L."/>
            <person name="Ma J."/>
        </authorList>
    </citation>
    <scope>NUCLEOTIDE SEQUENCE [LARGE SCALE GENOMIC DNA]</scope>
    <source>
        <strain evidence="9">JCM 13378</strain>
    </source>
</reference>
<accession>A0ABP3GH55</accession>
<keyword evidence="7" id="KW-0997">Cell inner membrane</keyword>
<evidence type="ECO:0000256" key="7">
    <source>
        <dbReference type="HAMAP-Rule" id="MF_02065"/>
    </source>
</evidence>
<evidence type="ECO:0000256" key="3">
    <source>
        <dbReference type="ARBA" id="ARBA00022989"/>
    </source>
</evidence>
<dbReference type="EC" id="4.2.2.29" evidence="7"/>
<dbReference type="Pfam" id="PF02618">
    <property type="entry name" value="YceG"/>
    <property type="match status" value="1"/>
</dbReference>
<dbReference type="NCBIfam" id="TIGR00247">
    <property type="entry name" value="endolytic transglycosylase MltG"/>
    <property type="match status" value="1"/>
</dbReference>
<dbReference type="Proteomes" id="UP001501757">
    <property type="component" value="Unassembled WGS sequence"/>
</dbReference>
<keyword evidence="2 7" id="KW-0812">Transmembrane</keyword>
<comment type="subcellular location">
    <subcellularLocation>
        <location evidence="7">Cell inner membrane</location>
        <topology evidence="7">Single-pass membrane protein</topology>
    </subcellularLocation>
</comment>
<dbReference type="CDD" id="cd08010">
    <property type="entry name" value="MltG_like"/>
    <property type="match status" value="1"/>
</dbReference>
<organism evidence="8 9">
    <name type="scientific">Bowmanella denitrificans</name>
    <dbReference type="NCBI Taxonomy" id="366582"/>
    <lineage>
        <taxon>Bacteria</taxon>
        <taxon>Pseudomonadati</taxon>
        <taxon>Pseudomonadota</taxon>
        <taxon>Gammaproteobacteria</taxon>
        <taxon>Alteromonadales</taxon>
        <taxon>Alteromonadaceae</taxon>
        <taxon>Bowmanella</taxon>
    </lineage>
</organism>
<evidence type="ECO:0000313" key="8">
    <source>
        <dbReference type="EMBL" id="GAA0344768.1"/>
    </source>
</evidence>
<evidence type="ECO:0000313" key="9">
    <source>
        <dbReference type="Proteomes" id="UP001501757"/>
    </source>
</evidence>